<dbReference type="AlphaFoldDB" id="A0A150QPA4"/>
<reference evidence="1 2" key="1">
    <citation type="submission" date="2014-02" db="EMBL/GenBank/DDBJ databases">
        <title>The small core and large imbalanced accessory genome model reveals a collaborative survival strategy of Sorangium cellulosum strains in nature.</title>
        <authorList>
            <person name="Han K."/>
            <person name="Peng R."/>
            <person name="Blom J."/>
            <person name="Li Y.-Z."/>
        </authorList>
    </citation>
    <scope>NUCLEOTIDE SEQUENCE [LARGE SCALE GENOMIC DNA]</scope>
    <source>
        <strain evidence="1 2">So0008-312</strain>
    </source>
</reference>
<name>A0A150QPA4_SORCE</name>
<gene>
    <name evidence="1" type="ORF">BE15_23825</name>
</gene>
<protein>
    <submittedName>
        <fullName evidence="1">Uncharacterized protein</fullName>
    </submittedName>
</protein>
<sequence>MASAWTHNEHTRMTAMALRDETRIASHAFPEQLHVPPLDTSARRALASLWDAARRADPLRSKRLCATIDKDELSDGHPPTCISFASLPAFAADHTCSASDLGKMIAAKDNWPQQVLGVAQQFDMKVRDIEISDVGDAERKAEIANARRDQDLYLLAVDDQYVSRAKDNRSHFQLSRRANVTTLGTYLAQALEAGNQINSAALYVIYHQRALRSAAAAAGAQMAGDLAWSAVLNEAYALHFLQDAFAAGHIVGASASNEPDGLRLGTHDYYSGHGFPMTTWTGRTYPGFGDGFATEDDYVHTATAVRESLRQLARAAGAVGRCSGAAETRAGLCADELAALNAVGLRQINSCASENIVPAGVSRFAEAPLVHEVLIHTPVPALREPPPPMFVGENGVFMLASAAVTVGAPLHRVEPGVTSARFLAETTMTLGMGFATDGVTSGHRDSALFGGLVGASQMRGSGSRLGVGVKVRLPYVLFPADVPLWPLYALVRGCGSFSACLAHFAERGTRASSLLPLGVLPPIEVQFTERTTFKFDVGREVSALVLFDPDAGGYAGWEVAVPYATFRTHWFDRDIAGDDLLGISLRFGDDRAYGWFVGPSITYTRIGRWYTR</sequence>
<dbReference type="EMBL" id="JEMA01000444">
    <property type="protein sequence ID" value="KYF69845.1"/>
    <property type="molecule type" value="Genomic_DNA"/>
</dbReference>
<evidence type="ECO:0000313" key="1">
    <source>
        <dbReference type="EMBL" id="KYF69845.1"/>
    </source>
</evidence>
<evidence type="ECO:0000313" key="2">
    <source>
        <dbReference type="Proteomes" id="UP000075260"/>
    </source>
</evidence>
<organism evidence="1 2">
    <name type="scientific">Sorangium cellulosum</name>
    <name type="common">Polyangium cellulosum</name>
    <dbReference type="NCBI Taxonomy" id="56"/>
    <lineage>
        <taxon>Bacteria</taxon>
        <taxon>Pseudomonadati</taxon>
        <taxon>Myxococcota</taxon>
        <taxon>Polyangia</taxon>
        <taxon>Polyangiales</taxon>
        <taxon>Polyangiaceae</taxon>
        <taxon>Sorangium</taxon>
    </lineage>
</organism>
<comment type="caution">
    <text evidence="1">The sequence shown here is derived from an EMBL/GenBank/DDBJ whole genome shotgun (WGS) entry which is preliminary data.</text>
</comment>
<dbReference type="Proteomes" id="UP000075260">
    <property type="component" value="Unassembled WGS sequence"/>
</dbReference>
<accession>A0A150QPA4</accession>
<proteinExistence type="predicted"/>